<reference evidence="1 2" key="1">
    <citation type="submission" date="2015-06" db="EMBL/GenBank/DDBJ databases">
        <title>Genome sequencing project of Bacillus galactosidilyticus PL133.</title>
        <authorList>
            <person name="Gaiero J."/>
            <person name="Nicol R."/>
            <person name="Habash M."/>
        </authorList>
    </citation>
    <scope>NUCLEOTIDE SEQUENCE [LARGE SCALE GENOMIC DNA]</scope>
    <source>
        <strain evidence="1 2">PL133</strain>
    </source>
</reference>
<name>A0A0Q9Y3U0_9BACI</name>
<sequence length="78" mass="8979">MKKTITAMTRIWVTFTGLQRGESCWDLPNAEKLLTTFELYWGIEVSNTVLPRYGARAISFLELMGNWVEPRKTHSSLS</sequence>
<dbReference type="EMBL" id="LGPB01000049">
    <property type="protein sequence ID" value="KRG15676.1"/>
    <property type="molecule type" value="Genomic_DNA"/>
</dbReference>
<gene>
    <name evidence="1" type="ORF">ACA29_05205</name>
</gene>
<evidence type="ECO:0000313" key="2">
    <source>
        <dbReference type="Proteomes" id="UP000053881"/>
    </source>
</evidence>
<organism evidence="1 2">
    <name type="scientific">Lederbergia galactosidilytica</name>
    <dbReference type="NCBI Taxonomy" id="217031"/>
    <lineage>
        <taxon>Bacteria</taxon>
        <taxon>Bacillati</taxon>
        <taxon>Bacillota</taxon>
        <taxon>Bacilli</taxon>
        <taxon>Bacillales</taxon>
        <taxon>Bacillaceae</taxon>
        <taxon>Lederbergia</taxon>
    </lineage>
</organism>
<proteinExistence type="predicted"/>
<dbReference type="PATRIC" id="fig|217031.4.peg.1750"/>
<protein>
    <submittedName>
        <fullName evidence="1">Uncharacterized protein</fullName>
    </submittedName>
</protein>
<evidence type="ECO:0000313" key="1">
    <source>
        <dbReference type="EMBL" id="KRG15676.1"/>
    </source>
</evidence>
<dbReference type="Proteomes" id="UP000053881">
    <property type="component" value="Unassembled WGS sequence"/>
</dbReference>
<dbReference type="AlphaFoldDB" id="A0A0Q9Y3U0"/>
<comment type="caution">
    <text evidence="1">The sequence shown here is derived from an EMBL/GenBank/DDBJ whole genome shotgun (WGS) entry which is preliminary data.</text>
</comment>
<accession>A0A0Q9Y3U0</accession>